<dbReference type="EMBL" id="GBXM01023798">
    <property type="protein sequence ID" value="JAH84779.1"/>
    <property type="molecule type" value="Transcribed_RNA"/>
</dbReference>
<protein>
    <submittedName>
        <fullName evidence="1">Uncharacterized protein</fullName>
    </submittedName>
</protein>
<accession>A0A0E9W344</accession>
<dbReference type="AlphaFoldDB" id="A0A0E9W344"/>
<organism evidence="1">
    <name type="scientific">Anguilla anguilla</name>
    <name type="common">European freshwater eel</name>
    <name type="synonym">Muraena anguilla</name>
    <dbReference type="NCBI Taxonomy" id="7936"/>
    <lineage>
        <taxon>Eukaryota</taxon>
        <taxon>Metazoa</taxon>
        <taxon>Chordata</taxon>
        <taxon>Craniata</taxon>
        <taxon>Vertebrata</taxon>
        <taxon>Euteleostomi</taxon>
        <taxon>Actinopterygii</taxon>
        <taxon>Neopterygii</taxon>
        <taxon>Teleostei</taxon>
        <taxon>Anguilliformes</taxon>
        <taxon>Anguillidae</taxon>
        <taxon>Anguilla</taxon>
    </lineage>
</organism>
<sequence>MNSLLQRETKTENGTIGETGYHLVFSTTKFGLIVNRSAISWQELMHVQPETLLKQETKTAD</sequence>
<evidence type="ECO:0000313" key="1">
    <source>
        <dbReference type="EMBL" id="JAH84779.1"/>
    </source>
</evidence>
<reference evidence="1" key="2">
    <citation type="journal article" date="2015" name="Fish Shellfish Immunol.">
        <title>Early steps in the European eel (Anguilla anguilla)-Vibrio vulnificus interaction in the gills: Role of the RtxA13 toxin.</title>
        <authorList>
            <person name="Callol A."/>
            <person name="Pajuelo D."/>
            <person name="Ebbesson L."/>
            <person name="Teles M."/>
            <person name="MacKenzie S."/>
            <person name="Amaro C."/>
        </authorList>
    </citation>
    <scope>NUCLEOTIDE SEQUENCE</scope>
</reference>
<reference evidence="1" key="1">
    <citation type="submission" date="2014-11" db="EMBL/GenBank/DDBJ databases">
        <authorList>
            <person name="Amaro Gonzalez C."/>
        </authorList>
    </citation>
    <scope>NUCLEOTIDE SEQUENCE</scope>
</reference>
<name>A0A0E9W344_ANGAN</name>
<proteinExistence type="predicted"/>